<keyword evidence="5" id="KW-0472">Membrane</keyword>
<dbReference type="Pfam" id="PF13927">
    <property type="entry name" value="Ig_3"/>
    <property type="match status" value="1"/>
</dbReference>
<dbReference type="SMART" id="SM00408">
    <property type="entry name" value="IGc2"/>
    <property type="match status" value="4"/>
</dbReference>
<dbReference type="InterPro" id="IPR003599">
    <property type="entry name" value="Ig_sub"/>
</dbReference>
<dbReference type="InterPro" id="IPR013098">
    <property type="entry name" value="Ig_I-set"/>
</dbReference>
<dbReference type="CDD" id="cd00063">
    <property type="entry name" value="FN3"/>
    <property type="match status" value="1"/>
</dbReference>
<evidence type="ECO:0000256" key="3">
    <source>
        <dbReference type="ARBA" id="ARBA00023180"/>
    </source>
</evidence>
<dbReference type="PANTHER" id="PTHR44427:SF5">
    <property type="entry name" value="V-SET AND IMMUNOGLOBULIN DOMAIN-CONTAINING PROTEIN 10-LIKE"/>
    <property type="match status" value="1"/>
</dbReference>
<evidence type="ECO:0000256" key="2">
    <source>
        <dbReference type="ARBA" id="ARBA00022737"/>
    </source>
</evidence>
<dbReference type="EMBL" id="JAFBMS010000094">
    <property type="protein sequence ID" value="KAG9337135.1"/>
    <property type="molecule type" value="Genomic_DNA"/>
</dbReference>
<evidence type="ECO:0000256" key="1">
    <source>
        <dbReference type="ARBA" id="ARBA00022729"/>
    </source>
</evidence>
<dbReference type="Proteomes" id="UP000824540">
    <property type="component" value="Unassembled WGS sequence"/>
</dbReference>
<accession>A0A8T2N9W5</accession>
<dbReference type="PANTHER" id="PTHR44427">
    <property type="entry name" value="CARCINOEMBRYONIC ANTIGEN-RELATED CELL ADHESION MOLECULE 19"/>
    <property type="match status" value="1"/>
</dbReference>
<dbReference type="InterPro" id="IPR003961">
    <property type="entry name" value="FN3_dom"/>
</dbReference>
<dbReference type="InterPro" id="IPR007110">
    <property type="entry name" value="Ig-like_dom"/>
</dbReference>
<keyword evidence="4" id="KW-0393">Immunoglobulin domain</keyword>
<name>A0A8T2N9W5_9TELE</name>
<dbReference type="PROSITE" id="PS50835">
    <property type="entry name" value="IG_LIKE"/>
    <property type="match status" value="2"/>
</dbReference>
<feature type="transmembrane region" description="Helical" evidence="5">
    <location>
        <begin position="12"/>
        <end position="33"/>
    </location>
</feature>
<dbReference type="InterPro" id="IPR050831">
    <property type="entry name" value="CEA_cell_adhesion"/>
</dbReference>
<dbReference type="Gene3D" id="2.60.40.10">
    <property type="entry name" value="Immunoglobulins"/>
    <property type="match status" value="5"/>
</dbReference>
<dbReference type="SUPFAM" id="SSF48726">
    <property type="entry name" value="Immunoglobulin"/>
    <property type="match status" value="4"/>
</dbReference>
<dbReference type="InterPro" id="IPR036116">
    <property type="entry name" value="FN3_sf"/>
</dbReference>
<keyword evidence="2" id="KW-0677">Repeat</keyword>
<keyword evidence="1" id="KW-0732">Signal</keyword>
<gene>
    <name evidence="7" type="ORF">JZ751_029726</name>
</gene>
<sequence length="725" mass="77851">MPLQGRRALKHTCPWILLTFLTGGVICSLVITVQGPSEVDAKVGSDVTLGVSFSGALDPTVEWRKGDLPIATWTIGSSIPPDLDDNLGSLTVDNNGSLTFHDVQLSHGATYSVRMSKSGVGSDTVTFTLRVFDDIENVSVTAVPSQVVEGSSNFTLEYSTLQGETESVKWYFNGKAIENGTRYIIADKSLKIKDPTRDDTGQYTLVLANPFSYKTVHKNISVLYGPDRPVLTAMPPKVAFASGDSLLLSCQADGEPAPTASWVYEGQTLPTSQMGTLNLTNVQTSQSGVYTCHLVNNETKANLERNFTINIYESPTGIPVCSVQGVNADKELQYRCLWPGGTPEAQLSFPALNGSVVGSGDLNMTVTPSEDLNGKEVTCLGSHPFLQHNCSITARGPADFLPLVWTAVDSDGKLVISIACASTSMPVATVTWSRGGQVLSSGGRYRISPNTTLLSILDLSLDTSDLGTYTCEGRNPLGPAISDSSLFPNQDGSIATLTWETPRTSIITGFEVQMMGPDLLSSSSISRGEERVTHGFRTIQKKPADARSTDLAVLDPESTYQFRVIPVAGQTKGDPSEEHRIGPGGLSGSAIAGIAAGIPCGLLLLLLLIALIVFCVCKRKRRQTRYPVARAVEKVVTTQPNLNAPHALLTGGLKNGGPPDYNAHQWPTENCQDGWLRLNVPAPSPPLCHLHLCEWPPQSNMDRPLVHANITSPLPCIYCHLYPLC</sequence>
<keyword evidence="8" id="KW-1185">Reference proteome</keyword>
<dbReference type="InterPro" id="IPR036179">
    <property type="entry name" value="Ig-like_dom_sf"/>
</dbReference>
<dbReference type="SMART" id="SM00409">
    <property type="entry name" value="IG"/>
    <property type="match status" value="4"/>
</dbReference>
<evidence type="ECO:0000313" key="7">
    <source>
        <dbReference type="EMBL" id="KAG9337135.1"/>
    </source>
</evidence>
<feature type="transmembrane region" description="Helical" evidence="5">
    <location>
        <begin position="590"/>
        <end position="617"/>
    </location>
</feature>
<dbReference type="AlphaFoldDB" id="A0A8T2N9W5"/>
<keyword evidence="5" id="KW-1133">Transmembrane helix</keyword>
<feature type="domain" description="Ig-like" evidence="6">
    <location>
        <begin position="229"/>
        <end position="308"/>
    </location>
</feature>
<protein>
    <recommendedName>
        <fullName evidence="6">Ig-like domain-containing protein</fullName>
    </recommendedName>
</protein>
<comment type="caution">
    <text evidence="7">The sequence shown here is derived from an EMBL/GenBank/DDBJ whole genome shotgun (WGS) entry which is preliminary data.</text>
</comment>
<evidence type="ECO:0000256" key="4">
    <source>
        <dbReference type="ARBA" id="ARBA00023319"/>
    </source>
</evidence>
<dbReference type="SUPFAM" id="SSF49265">
    <property type="entry name" value="Fibronectin type III"/>
    <property type="match status" value="1"/>
</dbReference>
<proteinExistence type="predicted"/>
<evidence type="ECO:0000259" key="6">
    <source>
        <dbReference type="PROSITE" id="PS50835"/>
    </source>
</evidence>
<dbReference type="Pfam" id="PF00041">
    <property type="entry name" value="fn3"/>
    <property type="match status" value="1"/>
</dbReference>
<reference evidence="7" key="1">
    <citation type="thesis" date="2021" institute="BYU ScholarsArchive" country="Provo, UT, USA">
        <title>Applications of and Algorithms for Genome Assembly and Genomic Analyses with an Emphasis on Marine Teleosts.</title>
        <authorList>
            <person name="Pickett B.D."/>
        </authorList>
    </citation>
    <scope>NUCLEOTIDE SEQUENCE</scope>
    <source>
        <strain evidence="7">HI-2016</strain>
    </source>
</reference>
<keyword evidence="3" id="KW-0325">Glycoprotein</keyword>
<dbReference type="InterPro" id="IPR003598">
    <property type="entry name" value="Ig_sub2"/>
</dbReference>
<feature type="domain" description="Ig-like" evidence="6">
    <location>
        <begin position="402"/>
        <end position="482"/>
    </location>
</feature>
<organism evidence="7 8">
    <name type="scientific">Albula glossodonta</name>
    <name type="common">roundjaw bonefish</name>
    <dbReference type="NCBI Taxonomy" id="121402"/>
    <lineage>
        <taxon>Eukaryota</taxon>
        <taxon>Metazoa</taxon>
        <taxon>Chordata</taxon>
        <taxon>Craniata</taxon>
        <taxon>Vertebrata</taxon>
        <taxon>Euteleostomi</taxon>
        <taxon>Actinopterygii</taxon>
        <taxon>Neopterygii</taxon>
        <taxon>Teleostei</taxon>
        <taxon>Albuliformes</taxon>
        <taxon>Albulidae</taxon>
        <taxon>Albula</taxon>
    </lineage>
</organism>
<dbReference type="Pfam" id="PF07679">
    <property type="entry name" value="I-set"/>
    <property type="match status" value="3"/>
</dbReference>
<keyword evidence="5" id="KW-0812">Transmembrane</keyword>
<dbReference type="InterPro" id="IPR013783">
    <property type="entry name" value="Ig-like_fold"/>
</dbReference>
<dbReference type="OrthoDB" id="6159398at2759"/>
<evidence type="ECO:0000256" key="5">
    <source>
        <dbReference type="SAM" id="Phobius"/>
    </source>
</evidence>
<evidence type="ECO:0000313" key="8">
    <source>
        <dbReference type="Proteomes" id="UP000824540"/>
    </source>
</evidence>